<keyword evidence="3 6" id="KW-0256">Endoplasmic reticulum</keyword>
<comment type="subcellular location">
    <subcellularLocation>
        <location evidence="1 6">Endoplasmic reticulum membrane</location>
        <topology evidence="1 6">Multi-pass membrane protein</topology>
    </subcellularLocation>
</comment>
<keyword evidence="9" id="KW-1185">Reference proteome</keyword>
<feature type="domain" description="Reticulon" evidence="8">
    <location>
        <begin position="437"/>
        <end position="592"/>
    </location>
</feature>
<evidence type="ECO:0000256" key="5">
    <source>
        <dbReference type="ARBA" id="ARBA00023136"/>
    </source>
</evidence>
<dbReference type="eggNOG" id="ENOG502QQKT">
    <property type="taxonomic scope" value="Eukaryota"/>
</dbReference>
<dbReference type="RefSeq" id="XP_010275779.1">
    <property type="nucleotide sequence ID" value="XM_010277477.2"/>
</dbReference>
<dbReference type="InterPro" id="IPR003388">
    <property type="entry name" value="Reticulon"/>
</dbReference>
<evidence type="ECO:0000256" key="1">
    <source>
        <dbReference type="ARBA" id="ARBA00004477"/>
    </source>
</evidence>
<keyword evidence="2 6" id="KW-0812">Transmembrane</keyword>
<reference evidence="10" key="1">
    <citation type="submission" date="2025-08" db="UniProtKB">
        <authorList>
            <consortium name="RefSeq"/>
        </authorList>
    </citation>
    <scope>IDENTIFICATION</scope>
</reference>
<dbReference type="PROSITE" id="PS50845">
    <property type="entry name" value="RETICULON"/>
    <property type="match status" value="1"/>
</dbReference>
<evidence type="ECO:0000256" key="4">
    <source>
        <dbReference type="ARBA" id="ARBA00022989"/>
    </source>
</evidence>
<evidence type="ECO:0000256" key="2">
    <source>
        <dbReference type="ARBA" id="ARBA00022692"/>
    </source>
</evidence>
<feature type="transmembrane region" description="Helical" evidence="6">
    <location>
        <begin position="620"/>
        <end position="641"/>
    </location>
</feature>
<dbReference type="PANTHER" id="PTHR46626">
    <property type="entry name" value="RETICULON-LIKE PROTEIN B17"/>
    <property type="match status" value="1"/>
</dbReference>
<feature type="compositionally biased region" description="Acidic residues" evidence="7">
    <location>
        <begin position="204"/>
        <end position="219"/>
    </location>
</feature>
<sequence length="691" mass="77214">MEKIQTARKRTGARKVVAGSVWESRMRSDEFKGGIKVFNGEENTEEGGGRRLQVYKKLNRTLSVGVDGKRKKWKSESAGEIERSPLQMRKVRSQSNRFPAELSVSLDGIEKSTIQVEKSPIQLRKTRSESIRSSDESCKELGMLADGIERSPIQMKKIRSESPKVPEENCKEFGVCKEKTISTSFSNVGEIGSPEKLGLNGDGVDGDEESDWDDEEDVAEIGIEKKSVDVKEIRMEEQKPQSAVNEEKRVDEVHETSISTSSNINEQPTPVADQPQPVIVDIPVRPQKVVDEEEKIQLTDETPKPLSPIVNKQPPPAPGQPVISRSPVKPQKVVNEEKKIAQVNETPKPISPVLNKNPSPVADHSLIAHKFAKLKRAMDEESKLQQGHDKSAPISPNVNKQRRSVFARPVIDQDLRKSPPISEVNGKPETHGKLQSIVDLVMWRDVSRSAFVFGIGTFFLLSSSFTKDLNFSLISTTSYLGLIYLALIFVYKSILCRGAIDIDDSNQTHVVGEEEAIWLIKLILPYLNEFLLKLRGLFSGDPSTTMKLAILLFVLARCGSSITVWKMAKLGFFGVFTLPKICSSYSTQLTGYGKFWIRRFRDAWNSCAHKKAVAFGIFTLVWNLSSIVARVWAVFMLVVAFKYYQQSVIMEDWGEEETGGEGSISMQEEKWGQKQGGGPTIVEIVKEKKAS</sequence>
<dbReference type="GeneID" id="104610725"/>
<evidence type="ECO:0000313" key="9">
    <source>
        <dbReference type="Proteomes" id="UP000189703"/>
    </source>
</evidence>
<feature type="compositionally biased region" description="Polar residues" evidence="7">
    <location>
        <begin position="256"/>
        <end position="268"/>
    </location>
</feature>
<evidence type="ECO:0000256" key="6">
    <source>
        <dbReference type="RuleBase" id="RU363132"/>
    </source>
</evidence>
<dbReference type="KEGG" id="nnu:104610725"/>
<organism evidence="9 10">
    <name type="scientific">Nelumbo nucifera</name>
    <name type="common">Sacred lotus</name>
    <dbReference type="NCBI Taxonomy" id="4432"/>
    <lineage>
        <taxon>Eukaryota</taxon>
        <taxon>Viridiplantae</taxon>
        <taxon>Streptophyta</taxon>
        <taxon>Embryophyta</taxon>
        <taxon>Tracheophyta</taxon>
        <taxon>Spermatophyta</taxon>
        <taxon>Magnoliopsida</taxon>
        <taxon>Proteales</taxon>
        <taxon>Nelumbonaceae</taxon>
        <taxon>Nelumbo</taxon>
    </lineage>
</organism>
<proteinExistence type="predicted"/>
<dbReference type="InterPro" id="IPR044647">
    <property type="entry name" value="RTNLB17/18/21"/>
</dbReference>
<dbReference type="GO" id="GO:0005789">
    <property type="term" value="C:endoplasmic reticulum membrane"/>
    <property type="evidence" value="ECO:0007669"/>
    <property type="project" value="UniProtKB-SubCell"/>
</dbReference>
<dbReference type="Pfam" id="PF02453">
    <property type="entry name" value="Reticulon"/>
    <property type="match status" value="1"/>
</dbReference>
<dbReference type="STRING" id="4432.A0A1U8B4M0"/>
<dbReference type="OMA" id="VVAFRYY"/>
<feature type="transmembrane region" description="Helical" evidence="6">
    <location>
        <begin position="471"/>
        <end position="491"/>
    </location>
</feature>
<evidence type="ECO:0000259" key="8">
    <source>
        <dbReference type="PROSITE" id="PS50845"/>
    </source>
</evidence>
<gene>
    <name evidence="10" type="primary">LOC104610725</name>
</gene>
<dbReference type="AlphaFoldDB" id="A0A1U8B4M0"/>
<feature type="compositionally biased region" description="Basic and acidic residues" evidence="7">
    <location>
        <begin position="222"/>
        <end position="255"/>
    </location>
</feature>
<feature type="region of interest" description="Disordered" evidence="7">
    <location>
        <begin position="186"/>
        <end position="331"/>
    </location>
</feature>
<dbReference type="Proteomes" id="UP000189703">
    <property type="component" value="Unplaced"/>
</dbReference>
<protein>
    <recommendedName>
        <fullName evidence="6">Reticulon-like protein</fullName>
    </recommendedName>
</protein>
<dbReference type="InParanoid" id="A0A1U8B4M0"/>
<dbReference type="OrthoDB" id="567788at2759"/>
<evidence type="ECO:0000256" key="3">
    <source>
        <dbReference type="ARBA" id="ARBA00022824"/>
    </source>
</evidence>
<name>A0A1U8B4M0_NELNU</name>
<evidence type="ECO:0000313" key="10">
    <source>
        <dbReference type="RefSeq" id="XP_010275779.1"/>
    </source>
</evidence>
<keyword evidence="4 6" id="KW-1133">Transmembrane helix</keyword>
<dbReference type="PANTHER" id="PTHR46626:SF1">
    <property type="entry name" value="RETICULON-LIKE PROTEIN B21"/>
    <property type="match status" value="1"/>
</dbReference>
<keyword evidence="5 6" id="KW-0472">Membrane</keyword>
<evidence type="ECO:0000256" key="7">
    <source>
        <dbReference type="SAM" id="MobiDB-lite"/>
    </source>
</evidence>
<accession>A0A1U8B4M0</accession>